<reference evidence="1 2" key="1">
    <citation type="submission" date="2015-01" db="EMBL/GenBank/DDBJ databases">
        <title>Lifestyle Evolution in Cyanobacterial Symbionts of Sponges.</title>
        <authorList>
            <person name="Burgsdorf I."/>
            <person name="Slaby B.M."/>
            <person name="Handley K.M."/>
            <person name="Haber M."/>
            <person name="Blom J."/>
            <person name="Marshall C.W."/>
            <person name="Gilbert J.A."/>
            <person name="Hentschel U."/>
            <person name="Steindler L."/>
        </authorList>
    </citation>
    <scope>NUCLEOTIDE SEQUENCE [LARGE SCALE GENOMIC DNA]</scope>
    <source>
        <strain evidence="1">SP3</strain>
    </source>
</reference>
<evidence type="ECO:0000313" key="1">
    <source>
        <dbReference type="EMBL" id="KKZ12241.1"/>
    </source>
</evidence>
<comment type="caution">
    <text evidence="1">The sequence shown here is derived from an EMBL/GenBank/DDBJ whole genome shotgun (WGS) entry which is preliminary data.</text>
</comment>
<sequence length="81" mass="9428">MAESTTQCRHPLECPHPGCPHRYISKSTIQRWFQLFHLQPHRHRHCKISNDPHVVDKVQAIAGLYLRPPDPAVVLCVDEKR</sequence>
<protein>
    <submittedName>
        <fullName evidence="1">Uncharacterized protein</fullName>
    </submittedName>
</protein>
<dbReference type="EMBL" id="JXQG01000025">
    <property type="protein sequence ID" value="KKZ12241.1"/>
    <property type="molecule type" value="Genomic_DNA"/>
</dbReference>
<dbReference type="AlphaFoldDB" id="A0A0G2HM08"/>
<dbReference type="PATRIC" id="fig|1604020.3.peg.637"/>
<proteinExistence type="predicted"/>
<evidence type="ECO:0000313" key="2">
    <source>
        <dbReference type="Proteomes" id="UP000035067"/>
    </source>
</evidence>
<organism evidence="1 2">
    <name type="scientific">Candidatus Synechococcus spongiarum SP3</name>
    <dbReference type="NCBI Taxonomy" id="1604020"/>
    <lineage>
        <taxon>Bacteria</taxon>
        <taxon>Bacillati</taxon>
        <taxon>Cyanobacteriota</taxon>
        <taxon>Cyanophyceae</taxon>
        <taxon>Synechococcales</taxon>
        <taxon>Synechococcaceae</taxon>
        <taxon>Synechococcus</taxon>
    </lineage>
</organism>
<gene>
    <name evidence="1" type="ORF">TE42_05275</name>
</gene>
<name>A0A0G2HM08_9SYNE</name>
<accession>A0A0G2HM08</accession>
<dbReference type="Proteomes" id="UP000035067">
    <property type="component" value="Unassembled WGS sequence"/>
</dbReference>